<dbReference type="Proteomes" id="UP001346149">
    <property type="component" value="Unassembled WGS sequence"/>
</dbReference>
<keyword evidence="2" id="KW-1185">Reference proteome</keyword>
<proteinExistence type="predicted"/>
<name>A0AAN7L5T6_TRANT</name>
<sequence>MEDTEGIWPWKMNQEATDFAREEELWQGQEVSGVMWVLLNFSYFGAPTPSPKELYTELVDGLRGSNPCTSSGSENEYCIESGFVLASHFYMSRKMSIVPTYPRVFAEENQTPE</sequence>
<gene>
    <name evidence="1" type="ORF">SAY86_006508</name>
</gene>
<comment type="caution">
    <text evidence="1">The sequence shown here is derived from an EMBL/GenBank/DDBJ whole genome shotgun (WGS) entry which is preliminary data.</text>
</comment>
<accession>A0AAN7L5T6</accession>
<evidence type="ECO:0000313" key="2">
    <source>
        <dbReference type="Proteomes" id="UP001346149"/>
    </source>
</evidence>
<organism evidence="1 2">
    <name type="scientific">Trapa natans</name>
    <name type="common">Water chestnut</name>
    <dbReference type="NCBI Taxonomy" id="22666"/>
    <lineage>
        <taxon>Eukaryota</taxon>
        <taxon>Viridiplantae</taxon>
        <taxon>Streptophyta</taxon>
        <taxon>Embryophyta</taxon>
        <taxon>Tracheophyta</taxon>
        <taxon>Spermatophyta</taxon>
        <taxon>Magnoliopsida</taxon>
        <taxon>eudicotyledons</taxon>
        <taxon>Gunneridae</taxon>
        <taxon>Pentapetalae</taxon>
        <taxon>rosids</taxon>
        <taxon>malvids</taxon>
        <taxon>Myrtales</taxon>
        <taxon>Lythraceae</taxon>
        <taxon>Trapa</taxon>
    </lineage>
</organism>
<protein>
    <submittedName>
        <fullName evidence="1">Uncharacterized protein</fullName>
    </submittedName>
</protein>
<dbReference type="AlphaFoldDB" id="A0AAN7L5T6"/>
<reference evidence="1 2" key="1">
    <citation type="journal article" date="2023" name="Hortic Res">
        <title>Pangenome of water caltrop reveals structural variations and asymmetric subgenome divergence after allopolyploidization.</title>
        <authorList>
            <person name="Zhang X."/>
            <person name="Chen Y."/>
            <person name="Wang L."/>
            <person name="Yuan Y."/>
            <person name="Fang M."/>
            <person name="Shi L."/>
            <person name="Lu R."/>
            <person name="Comes H.P."/>
            <person name="Ma Y."/>
            <person name="Chen Y."/>
            <person name="Huang G."/>
            <person name="Zhou Y."/>
            <person name="Zheng Z."/>
            <person name="Qiu Y."/>
        </authorList>
    </citation>
    <scope>NUCLEOTIDE SEQUENCE [LARGE SCALE GENOMIC DNA]</scope>
    <source>
        <strain evidence="1">F231</strain>
    </source>
</reference>
<evidence type="ECO:0000313" key="1">
    <source>
        <dbReference type="EMBL" id="KAK4778980.1"/>
    </source>
</evidence>
<dbReference type="EMBL" id="JAXQNO010000017">
    <property type="protein sequence ID" value="KAK4778980.1"/>
    <property type="molecule type" value="Genomic_DNA"/>
</dbReference>